<evidence type="ECO:0000313" key="7">
    <source>
        <dbReference type="EMBL" id="ACK67319.1"/>
    </source>
</evidence>
<dbReference type="HAMAP" id="MF_00267">
    <property type="entry name" value="MinC"/>
    <property type="match status" value="1"/>
</dbReference>
<dbReference type="HOGENOM" id="CLU_048711_0_0_3"/>
<protein>
    <recommendedName>
        <fullName evidence="5">Probable septum site-determining protein MinC</fullName>
    </recommendedName>
</protein>
<evidence type="ECO:0000256" key="2">
    <source>
        <dbReference type="ARBA" id="ARBA00023210"/>
    </source>
</evidence>
<proteinExistence type="inferred from homology"/>
<dbReference type="PANTHER" id="PTHR34108">
    <property type="entry name" value="SEPTUM SITE-DETERMINING PROTEIN MINC"/>
    <property type="match status" value="1"/>
</dbReference>
<feature type="domain" description="Septum formation inhibitor MinC C-terminal" evidence="6">
    <location>
        <begin position="153"/>
        <end position="246"/>
    </location>
</feature>
<dbReference type="Pfam" id="PF03775">
    <property type="entry name" value="MinC_C"/>
    <property type="match status" value="1"/>
</dbReference>
<dbReference type="NCBIfam" id="TIGR01222">
    <property type="entry name" value="minC"/>
    <property type="match status" value="1"/>
</dbReference>
<dbReference type="GO" id="GO:0000917">
    <property type="term" value="P:division septum assembly"/>
    <property type="evidence" value="ECO:0007669"/>
    <property type="project" value="UniProtKB-KW"/>
</dbReference>
<dbReference type="NCBIfam" id="NF001778">
    <property type="entry name" value="PRK00513.2-4"/>
    <property type="match status" value="1"/>
</dbReference>
<evidence type="ECO:0000256" key="4">
    <source>
        <dbReference type="ARBA" id="ARBA00046874"/>
    </source>
</evidence>
<evidence type="ECO:0000259" key="6">
    <source>
        <dbReference type="Pfam" id="PF03775"/>
    </source>
</evidence>
<dbReference type="SUPFAM" id="SSF63848">
    <property type="entry name" value="Cell-division inhibitor MinC, C-terminal domain"/>
    <property type="match status" value="1"/>
</dbReference>
<name>B7JZA8_RIPO1</name>
<dbReference type="AlphaFoldDB" id="B7JZA8"/>
<dbReference type="Proteomes" id="UP000008204">
    <property type="component" value="Chromosome"/>
</dbReference>
<dbReference type="Gene3D" id="2.160.20.70">
    <property type="match status" value="1"/>
</dbReference>
<keyword evidence="2 5" id="KW-0717">Septation</keyword>
<dbReference type="GO" id="GO:0000902">
    <property type="term" value="P:cell morphogenesis"/>
    <property type="evidence" value="ECO:0007669"/>
    <property type="project" value="InterPro"/>
</dbReference>
<keyword evidence="3 5" id="KW-0131">Cell cycle</keyword>
<dbReference type="RefSeq" id="WP_012596580.1">
    <property type="nucleotide sequence ID" value="NC_011726.1"/>
</dbReference>
<dbReference type="GO" id="GO:1901891">
    <property type="term" value="P:regulation of cell septum assembly"/>
    <property type="evidence" value="ECO:0007669"/>
    <property type="project" value="InterPro"/>
</dbReference>
<evidence type="ECO:0000256" key="5">
    <source>
        <dbReference type="HAMAP-Rule" id="MF_00267"/>
    </source>
</evidence>
<organism evidence="7 8">
    <name type="scientific">Rippkaea orientalis (strain PCC 8801 / RF-1)</name>
    <name type="common">Cyanothece sp. (strain PCC 8801)</name>
    <dbReference type="NCBI Taxonomy" id="41431"/>
    <lineage>
        <taxon>Bacteria</taxon>
        <taxon>Bacillati</taxon>
        <taxon>Cyanobacteriota</taxon>
        <taxon>Cyanophyceae</taxon>
        <taxon>Oscillatoriophycideae</taxon>
        <taxon>Chroococcales</taxon>
        <taxon>Aphanothecaceae</taxon>
        <taxon>Rippkaea</taxon>
        <taxon>Rippkaea orientalis</taxon>
    </lineage>
</organism>
<keyword evidence="8" id="KW-1185">Reference proteome</keyword>
<dbReference type="STRING" id="41431.PCC8801_3350"/>
<evidence type="ECO:0000256" key="3">
    <source>
        <dbReference type="ARBA" id="ARBA00023306"/>
    </source>
</evidence>
<dbReference type="InterPro" id="IPR013033">
    <property type="entry name" value="MinC"/>
</dbReference>
<evidence type="ECO:0000313" key="8">
    <source>
        <dbReference type="Proteomes" id="UP000008204"/>
    </source>
</evidence>
<dbReference type="eggNOG" id="COG0850">
    <property type="taxonomic scope" value="Bacteria"/>
</dbReference>
<evidence type="ECO:0000256" key="1">
    <source>
        <dbReference type="ARBA" id="ARBA00022618"/>
    </source>
</evidence>
<dbReference type="InterPro" id="IPR036145">
    <property type="entry name" value="MinC_C_sf"/>
</dbReference>
<dbReference type="PANTHER" id="PTHR34108:SF1">
    <property type="entry name" value="SEPTUM SITE-DETERMINING PROTEIN MINC"/>
    <property type="match status" value="1"/>
</dbReference>
<dbReference type="OrthoDB" id="9790810at2"/>
<keyword evidence="1 5" id="KW-0132">Cell division</keyword>
<gene>
    <name evidence="5" type="primary">minC</name>
    <name evidence="7" type="ordered locus">PCC8801_3350</name>
</gene>
<dbReference type="EMBL" id="CP001287">
    <property type="protein sequence ID" value="ACK67319.1"/>
    <property type="molecule type" value="Genomic_DNA"/>
</dbReference>
<reference evidence="8" key="1">
    <citation type="journal article" date="2011" name="MBio">
        <title>Novel metabolic attributes of the genus Cyanothece, comprising a group of unicellular nitrogen-fixing Cyanobacteria.</title>
        <authorList>
            <person name="Bandyopadhyay A."/>
            <person name="Elvitigala T."/>
            <person name="Welsh E."/>
            <person name="Stockel J."/>
            <person name="Liberton M."/>
            <person name="Min H."/>
            <person name="Sherman L.A."/>
            <person name="Pakrasi H.B."/>
        </authorList>
    </citation>
    <scope>NUCLEOTIDE SEQUENCE [LARGE SCALE GENOMIC DNA]</scope>
    <source>
        <strain evidence="8">PCC 8801</strain>
    </source>
</reference>
<comment type="similarity">
    <text evidence="5">Belongs to the MinC family.</text>
</comment>
<dbReference type="InterPro" id="IPR005526">
    <property type="entry name" value="Septum_form_inhib_MinC_C"/>
</dbReference>
<dbReference type="InterPro" id="IPR016098">
    <property type="entry name" value="CAP/MinC_C"/>
</dbReference>
<comment type="function">
    <text evidence="5">Cell division inhibitor that blocks the formation of polar Z ring septums. Rapidly oscillates between the poles of the cell to destabilize FtsZ filaments that have formed before they mature into polar Z rings. Prevents FtsZ polymerization.</text>
</comment>
<dbReference type="KEGG" id="cyp:PCC8801_3350"/>
<comment type="subunit">
    <text evidence="4 5">Interacts with MinD and FtsZ.</text>
</comment>
<sequence length="273" mass="30031">MTAESTVDLKETHGNVETSAISAEVYCQVHLKSEGDKLLLILPQTDPKSTVKDWQEIVQDLKYCLTHHQGTWTAGTTVYLLAQNCLLDSRQLHSIGEIIDTFDLKLTCIRTSRRQTAVAAATAGYSVEQEVAKAPLFSEPQPTQTLLAEPLYLKTTLRSGMAIRHPGPVIIQGDINPGGEVIADGDIIIWGCLRGIAHAGAKGNRECCIMALRMQPTQLRIADMVARAPSVAPEVIEPEIAYITSEGIRLKSAFNFNKTHVFQPKQKGWQEKT</sequence>
<accession>B7JZA8</accession>